<dbReference type="InterPro" id="IPR020904">
    <property type="entry name" value="Sc_DH/Rdtase_CS"/>
</dbReference>
<dbReference type="SUPFAM" id="SSF51735">
    <property type="entry name" value="NAD(P)-binding Rossmann-fold domains"/>
    <property type="match status" value="1"/>
</dbReference>
<dbReference type="OrthoDB" id="191139at2759"/>
<dbReference type="GO" id="GO:0016491">
    <property type="term" value="F:oxidoreductase activity"/>
    <property type="evidence" value="ECO:0007669"/>
    <property type="project" value="UniProtKB-KW"/>
</dbReference>
<name>A0A084AW42_STACB</name>
<keyword evidence="5" id="KW-1185">Reference proteome</keyword>
<dbReference type="PRINTS" id="PR00081">
    <property type="entry name" value="GDHRDH"/>
</dbReference>
<dbReference type="PANTHER" id="PTHR24320:SF236">
    <property type="entry name" value="SHORT-CHAIN DEHYDROGENASE-RELATED"/>
    <property type="match status" value="1"/>
</dbReference>
<evidence type="ECO:0000256" key="1">
    <source>
        <dbReference type="ARBA" id="ARBA00006484"/>
    </source>
</evidence>
<dbReference type="EMBL" id="KL648525">
    <property type="protein sequence ID" value="KEY69521.1"/>
    <property type="molecule type" value="Genomic_DNA"/>
</dbReference>
<dbReference type="Proteomes" id="UP000028045">
    <property type="component" value="Unassembled WGS sequence"/>
</dbReference>
<dbReference type="InterPro" id="IPR002347">
    <property type="entry name" value="SDR_fam"/>
</dbReference>
<dbReference type="HOGENOM" id="CLU_010194_44_6_1"/>
<reference evidence="4 5" key="1">
    <citation type="journal article" date="2014" name="BMC Genomics">
        <title>Comparative genome sequencing reveals chemotype-specific gene clusters in the toxigenic black mold Stachybotrys.</title>
        <authorList>
            <person name="Semeiks J."/>
            <person name="Borek D."/>
            <person name="Otwinowski Z."/>
            <person name="Grishin N.V."/>
        </authorList>
    </citation>
    <scope>NUCLEOTIDE SEQUENCE [LARGE SCALE GENOMIC DNA]</scope>
    <source>
        <strain evidence="5">CBS 109288 / IBT 7711</strain>
    </source>
</reference>
<gene>
    <name evidence="4" type="ORF">S7711_02058</name>
</gene>
<accession>A0A084AW42</accession>
<proteinExistence type="inferred from homology"/>
<protein>
    <submittedName>
        <fullName evidence="4">Uncharacterized protein</fullName>
    </submittedName>
</protein>
<dbReference type="InterPro" id="IPR036291">
    <property type="entry name" value="NAD(P)-bd_dom_sf"/>
</dbReference>
<organism evidence="4 5">
    <name type="scientific">Stachybotrys chartarum (strain CBS 109288 / IBT 7711)</name>
    <name type="common">Toxic black mold</name>
    <name type="synonym">Stilbospora chartarum</name>
    <dbReference type="NCBI Taxonomy" id="1280523"/>
    <lineage>
        <taxon>Eukaryota</taxon>
        <taxon>Fungi</taxon>
        <taxon>Dikarya</taxon>
        <taxon>Ascomycota</taxon>
        <taxon>Pezizomycotina</taxon>
        <taxon>Sordariomycetes</taxon>
        <taxon>Hypocreomycetidae</taxon>
        <taxon>Hypocreales</taxon>
        <taxon>Stachybotryaceae</taxon>
        <taxon>Stachybotrys</taxon>
    </lineage>
</organism>
<dbReference type="Gene3D" id="3.40.50.720">
    <property type="entry name" value="NAD(P)-binding Rossmann-like Domain"/>
    <property type="match status" value="1"/>
</dbReference>
<evidence type="ECO:0000313" key="4">
    <source>
        <dbReference type="EMBL" id="KEY69521.1"/>
    </source>
</evidence>
<keyword evidence="3" id="KW-0560">Oxidoreductase</keyword>
<evidence type="ECO:0000256" key="3">
    <source>
        <dbReference type="ARBA" id="ARBA00023002"/>
    </source>
</evidence>
<comment type="similarity">
    <text evidence="1">Belongs to the short-chain dehydrogenases/reductases (SDR) family.</text>
</comment>
<dbReference type="PROSITE" id="PS00061">
    <property type="entry name" value="ADH_SHORT"/>
    <property type="match status" value="1"/>
</dbReference>
<dbReference type="AlphaFoldDB" id="A0A084AW42"/>
<dbReference type="Pfam" id="PF00106">
    <property type="entry name" value="adh_short"/>
    <property type="match status" value="1"/>
</dbReference>
<sequence>MGQTLSQALPASPKVTEKTVSNQSGKVVLITGGTGGIGKCLAGILYNAGARVWITGRSDAKGAAVVAEIRKQYPASTGDILFLRLDYNDLATVKKSAQDFLARESRLNVLFNNAGIMFPPKGAVTAQGYDQQFGTNALATFLFTKLVTPLIQATAKTAPSGESRIVWVSSSMADFQAPNGGVELDNLDYKSPRNEWVRYGISKAALMLYAAEAHRRLAADNITNVVLDPGVVKSDLLRDAPGWFQRFARMQRHDTIYGAYTELFAGFSADIKGKEYPYVTPWGRIVPLRKDIAVSAKPKSQGGTGVATEFWDWTEREVAKYA</sequence>
<keyword evidence="2" id="KW-0521">NADP</keyword>
<evidence type="ECO:0000313" key="5">
    <source>
        <dbReference type="Proteomes" id="UP000028045"/>
    </source>
</evidence>
<dbReference type="PANTHER" id="PTHR24320">
    <property type="entry name" value="RETINOL DEHYDROGENASE"/>
    <property type="match status" value="1"/>
</dbReference>
<evidence type="ECO:0000256" key="2">
    <source>
        <dbReference type="ARBA" id="ARBA00022857"/>
    </source>
</evidence>